<evidence type="ECO:0000313" key="2">
    <source>
        <dbReference type="Proteomes" id="UP000247932"/>
    </source>
</evidence>
<gene>
    <name evidence="1" type="ORF">DKK70_09885</name>
</gene>
<dbReference type="Proteomes" id="UP000247932">
    <property type="component" value="Unassembled WGS sequence"/>
</dbReference>
<name>A0A2V4E3X0_9GAMM</name>
<comment type="caution">
    <text evidence="1">The sequence shown here is derived from an EMBL/GenBank/DDBJ whole genome shotgun (WGS) entry which is preliminary data.</text>
</comment>
<protein>
    <recommendedName>
        <fullName evidence="3">RHS repeat-associated core domain-containing protein</fullName>
    </recommendedName>
</protein>
<proteinExistence type="predicted"/>
<dbReference type="OrthoDB" id="9815903at2"/>
<evidence type="ECO:0008006" key="3">
    <source>
        <dbReference type="Google" id="ProtNLM"/>
    </source>
</evidence>
<dbReference type="EMBL" id="QGLR01000012">
    <property type="protein sequence ID" value="PXZ06559.1"/>
    <property type="molecule type" value="Genomic_DNA"/>
</dbReference>
<evidence type="ECO:0000313" key="1">
    <source>
        <dbReference type="EMBL" id="PXZ06559.1"/>
    </source>
</evidence>
<dbReference type="NCBIfam" id="TIGR03696">
    <property type="entry name" value="Rhs_assc_core"/>
    <property type="match status" value="1"/>
</dbReference>
<keyword evidence="2" id="KW-1185">Reference proteome</keyword>
<dbReference type="AlphaFoldDB" id="A0A2V4E3X0"/>
<accession>A0A2V4E3X0</accession>
<dbReference type="InterPro" id="IPR022385">
    <property type="entry name" value="Rhs_assc_core"/>
</dbReference>
<dbReference type="Gene3D" id="2.180.10.10">
    <property type="entry name" value="RHS repeat-associated core"/>
    <property type="match status" value="1"/>
</dbReference>
<reference evidence="1 2" key="1">
    <citation type="submission" date="2018-05" db="EMBL/GenBank/DDBJ databases">
        <title>Reference genomes for bee gut microbiota database.</title>
        <authorList>
            <person name="Ellegaard K.M."/>
        </authorList>
    </citation>
    <scope>NUCLEOTIDE SEQUENCE [LARGE SCALE GENOMIC DNA]</scope>
    <source>
        <strain evidence="1 2">ESL0182</strain>
    </source>
</reference>
<dbReference type="RefSeq" id="WP_110434105.1">
    <property type="nucleotide sequence ID" value="NZ_QGLR01000012.1"/>
</dbReference>
<organism evidence="1 2">
    <name type="scientific">Gilliamella apicola</name>
    <dbReference type="NCBI Taxonomy" id="1196095"/>
    <lineage>
        <taxon>Bacteria</taxon>
        <taxon>Pseudomonadati</taxon>
        <taxon>Pseudomonadota</taxon>
        <taxon>Gammaproteobacteria</taxon>
        <taxon>Orbales</taxon>
        <taxon>Orbaceae</taxon>
        <taxon>Gilliamella</taxon>
    </lineage>
</organism>
<sequence length="101" mass="11447">MLGQYEDEELGGRYYNRFRYYESNSGTYISKDPIGLLSGQPNFYAYVKDTNTWVDLLGLEGATTPIGELRSAGLKDAHYVIQDAAIRDYQNTIPIKHLAFS</sequence>